<dbReference type="AlphaFoldDB" id="A0A835XVL2"/>
<evidence type="ECO:0000256" key="1">
    <source>
        <dbReference type="SAM" id="MobiDB-lite"/>
    </source>
</evidence>
<keyword evidence="3" id="KW-1185">Reference proteome</keyword>
<dbReference type="OrthoDB" id="564565at2759"/>
<evidence type="ECO:0000313" key="2">
    <source>
        <dbReference type="EMBL" id="KAG2490604.1"/>
    </source>
</evidence>
<organism evidence="2 3">
    <name type="scientific">Edaphochlamys debaryana</name>
    <dbReference type="NCBI Taxonomy" id="47281"/>
    <lineage>
        <taxon>Eukaryota</taxon>
        <taxon>Viridiplantae</taxon>
        <taxon>Chlorophyta</taxon>
        <taxon>core chlorophytes</taxon>
        <taxon>Chlorophyceae</taxon>
        <taxon>CS clade</taxon>
        <taxon>Chlamydomonadales</taxon>
        <taxon>Chlamydomonadales incertae sedis</taxon>
        <taxon>Edaphochlamys</taxon>
    </lineage>
</organism>
<protein>
    <submittedName>
        <fullName evidence="2">Uncharacterized protein</fullName>
    </submittedName>
</protein>
<dbReference type="EMBL" id="JAEHOE010000060">
    <property type="protein sequence ID" value="KAG2490604.1"/>
    <property type="molecule type" value="Genomic_DNA"/>
</dbReference>
<evidence type="ECO:0000313" key="3">
    <source>
        <dbReference type="Proteomes" id="UP000612055"/>
    </source>
</evidence>
<sequence length="799" mass="85757">MRLKVQMSPMGSGLTVEESIDLYCGEGEQILQWIGYASCSRLAYKRGEVYGRYVPQSVNNKDGQPLDVDIVVNEIFSDGDELYVEFSNGPVPYKVRWEGRPRTPPFRWGDGAEVLPPHDTWLRDLDLKAEGLGALIEPDLLRADAVVAEKDLDKVKALLVQYAGAVQMLFLLQSADGATNSTTSGEQLGNLTLPQFRAAMAAAKVITPRFPPERVDEIFTSVATAETTLARKVEAKSGVSTFDLLDFMLALVHMAAGRYAAENPSQAAYNHLSLKVTALFRECFASSSFPDLQRRLERFSAAVNNSNAMLLLRKGRKLTEQTLDSCQLKRTRGAPVRVDLRWLCNHLAKWGMLGRDFNLQELALIAVFSKQRGTDPETFVLHPQPLEVDYDQFERLLLGSAWTTFNNRKKAAPPPAGSGGAEAGGGFEEFLGELLDNVYKKAGVLVPVPQTAEEAEEAERGGPYRECGPARGGVACSSSEEDPEETASNATLLLTVGALVFAGAATLSLPMIADPLQDFIFEADALNPNGFGPADTVAAVLWGISLYYASPWQQLLLFLGKIETERPSDWMILLLARGPLGLSITDVNQAPGWLSGVAAAVCLASGFAISGVLQAALDDSIWGLSTGLGSLMAAGVYELGRPARLDREAAAKLDEQWLTFVRWANGRLVRGGRCHESEVVAAFRREVVAARSAEALPDATIKQLIRNWHPNCGRTSNGYYKNLSLTARVDAFTGTVTGGSPVLERLASGPKAAGPGGPTASQEDGGAKPSDGLGGEAGSGPGAQVAEPVVVGTSARQSA</sequence>
<gene>
    <name evidence="2" type="ORF">HYH03_010996</name>
</gene>
<reference evidence="2" key="1">
    <citation type="journal article" date="2020" name="bioRxiv">
        <title>Comparative genomics of Chlamydomonas.</title>
        <authorList>
            <person name="Craig R.J."/>
            <person name="Hasan A.R."/>
            <person name="Ness R.W."/>
            <person name="Keightley P.D."/>
        </authorList>
    </citation>
    <scope>NUCLEOTIDE SEQUENCE</scope>
    <source>
        <strain evidence="2">CCAP 11/70</strain>
    </source>
</reference>
<feature type="compositionally biased region" description="Gly residues" evidence="1">
    <location>
        <begin position="772"/>
        <end position="781"/>
    </location>
</feature>
<feature type="region of interest" description="Disordered" evidence="1">
    <location>
        <begin position="746"/>
        <end position="799"/>
    </location>
</feature>
<comment type="caution">
    <text evidence="2">The sequence shown here is derived from an EMBL/GenBank/DDBJ whole genome shotgun (WGS) entry which is preliminary data.</text>
</comment>
<accession>A0A835XVL2</accession>
<name>A0A835XVL2_9CHLO</name>
<feature type="region of interest" description="Disordered" evidence="1">
    <location>
        <begin position="452"/>
        <end position="482"/>
    </location>
</feature>
<dbReference type="Proteomes" id="UP000612055">
    <property type="component" value="Unassembled WGS sequence"/>
</dbReference>
<proteinExistence type="predicted"/>